<keyword evidence="6" id="KW-0539">Nucleus</keyword>
<proteinExistence type="inferred from homology"/>
<accession>A0A0C9ZKR0</accession>
<dbReference type="PANTHER" id="PTHR45875">
    <property type="entry name" value="METHYLTRANSFERASE N6AMT1"/>
    <property type="match status" value="1"/>
</dbReference>
<keyword evidence="4" id="KW-0808">Transferase</keyword>
<comment type="subcellular location">
    <subcellularLocation>
        <location evidence="1">Nucleus</location>
    </subcellularLocation>
</comment>
<dbReference type="InterPro" id="IPR002052">
    <property type="entry name" value="DNA_methylase_N6_adenine_CS"/>
</dbReference>
<keyword evidence="3" id="KW-0489">Methyltransferase</keyword>
<reference evidence="9" key="2">
    <citation type="submission" date="2015-01" db="EMBL/GenBank/DDBJ databases">
        <title>Evolutionary Origins and Diversification of the Mycorrhizal Mutualists.</title>
        <authorList>
            <consortium name="DOE Joint Genome Institute"/>
            <consortium name="Mycorrhizal Genomics Consortium"/>
            <person name="Kohler A."/>
            <person name="Kuo A."/>
            <person name="Nagy L.G."/>
            <person name="Floudas D."/>
            <person name="Copeland A."/>
            <person name="Barry K.W."/>
            <person name="Cichocki N."/>
            <person name="Veneault-Fourrey C."/>
            <person name="LaButti K."/>
            <person name="Lindquist E.A."/>
            <person name="Lipzen A."/>
            <person name="Lundell T."/>
            <person name="Morin E."/>
            <person name="Murat C."/>
            <person name="Riley R."/>
            <person name="Ohm R."/>
            <person name="Sun H."/>
            <person name="Tunlid A."/>
            <person name="Henrissat B."/>
            <person name="Grigoriev I.V."/>
            <person name="Hibbett D.S."/>
            <person name="Martin F."/>
        </authorList>
    </citation>
    <scope>NUCLEOTIDE SEQUENCE [LARGE SCALE GENOMIC DNA]</scope>
    <source>
        <strain evidence="9">441</strain>
    </source>
</reference>
<feature type="domain" description="Methyltransferase small" evidence="7">
    <location>
        <begin position="46"/>
        <end position="128"/>
    </location>
</feature>
<reference evidence="8 9" key="1">
    <citation type="submission" date="2014-04" db="EMBL/GenBank/DDBJ databases">
        <authorList>
            <consortium name="DOE Joint Genome Institute"/>
            <person name="Kuo A."/>
            <person name="Kohler A."/>
            <person name="Costa M.D."/>
            <person name="Nagy L.G."/>
            <person name="Floudas D."/>
            <person name="Copeland A."/>
            <person name="Barry K.W."/>
            <person name="Cichocki N."/>
            <person name="Veneault-Fourrey C."/>
            <person name="LaButti K."/>
            <person name="Lindquist E.A."/>
            <person name="Lipzen A."/>
            <person name="Lundell T."/>
            <person name="Morin E."/>
            <person name="Murat C."/>
            <person name="Sun H."/>
            <person name="Tunlid A."/>
            <person name="Henrissat B."/>
            <person name="Grigoriev I.V."/>
            <person name="Hibbett D.S."/>
            <person name="Martin F."/>
            <person name="Nordberg H.P."/>
            <person name="Cantor M.N."/>
            <person name="Hua S.X."/>
        </authorList>
    </citation>
    <scope>NUCLEOTIDE SEQUENCE [LARGE SCALE GENOMIC DNA]</scope>
    <source>
        <strain evidence="8 9">441</strain>
    </source>
</reference>
<evidence type="ECO:0000256" key="6">
    <source>
        <dbReference type="ARBA" id="ARBA00023242"/>
    </source>
</evidence>
<keyword evidence="9" id="KW-1185">Reference proteome</keyword>
<dbReference type="EMBL" id="KN833701">
    <property type="protein sequence ID" value="KIK26564.1"/>
    <property type="molecule type" value="Genomic_DNA"/>
</dbReference>
<dbReference type="PROSITE" id="PS00092">
    <property type="entry name" value="N6_MTASE"/>
    <property type="match status" value="1"/>
</dbReference>
<dbReference type="GO" id="GO:0005634">
    <property type="term" value="C:nucleus"/>
    <property type="evidence" value="ECO:0007669"/>
    <property type="project" value="UniProtKB-SubCell"/>
</dbReference>
<dbReference type="GO" id="GO:0032259">
    <property type="term" value="P:methylation"/>
    <property type="evidence" value="ECO:0007669"/>
    <property type="project" value="UniProtKB-KW"/>
</dbReference>
<dbReference type="SUPFAM" id="SSF53335">
    <property type="entry name" value="S-adenosyl-L-methionine-dependent methyltransferases"/>
    <property type="match status" value="1"/>
</dbReference>
<dbReference type="Pfam" id="PF05175">
    <property type="entry name" value="MTS"/>
    <property type="match status" value="1"/>
</dbReference>
<dbReference type="GO" id="GO:0003676">
    <property type="term" value="F:nucleic acid binding"/>
    <property type="evidence" value="ECO:0007669"/>
    <property type="project" value="InterPro"/>
</dbReference>
<dbReference type="InterPro" id="IPR007848">
    <property type="entry name" value="Small_mtfrase_dom"/>
</dbReference>
<organism evidence="8 9">
    <name type="scientific">Pisolithus microcarpus 441</name>
    <dbReference type="NCBI Taxonomy" id="765257"/>
    <lineage>
        <taxon>Eukaryota</taxon>
        <taxon>Fungi</taxon>
        <taxon>Dikarya</taxon>
        <taxon>Basidiomycota</taxon>
        <taxon>Agaricomycotina</taxon>
        <taxon>Agaricomycetes</taxon>
        <taxon>Agaricomycetidae</taxon>
        <taxon>Boletales</taxon>
        <taxon>Sclerodermatineae</taxon>
        <taxon>Pisolithaceae</taxon>
        <taxon>Pisolithus</taxon>
    </lineage>
</organism>
<comment type="similarity">
    <text evidence="2">Belongs to the eukaryotic/archaeal PrmC-related family.</text>
</comment>
<protein>
    <recommendedName>
        <fullName evidence="7">Methyltransferase small domain-containing protein</fullName>
    </recommendedName>
</protein>
<dbReference type="AlphaFoldDB" id="A0A0C9ZKR0"/>
<dbReference type="Proteomes" id="UP000054018">
    <property type="component" value="Unassembled WGS sequence"/>
</dbReference>
<evidence type="ECO:0000259" key="7">
    <source>
        <dbReference type="Pfam" id="PF05175"/>
    </source>
</evidence>
<evidence type="ECO:0000256" key="5">
    <source>
        <dbReference type="ARBA" id="ARBA00022691"/>
    </source>
</evidence>
<evidence type="ECO:0000256" key="1">
    <source>
        <dbReference type="ARBA" id="ARBA00004123"/>
    </source>
</evidence>
<dbReference type="InterPro" id="IPR029063">
    <property type="entry name" value="SAM-dependent_MTases_sf"/>
</dbReference>
<evidence type="ECO:0000313" key="9">
    <source>
        <dbReference type="Proteomes" id="UP000054018"/>
    </source>
</evidence>
<evidence type="ECO:0000256" key="2">
    <source>
        <dbReference type="ARBA" id="ARBA00006149"/>
    </source>
</evidence>
<dbReference type="FunFam" id="3.40.50.150:FF:000077">
    <property type="entry name" value="HemK methyltransferase family member 2"/>
    <property type="match status" value="1"/>
</dbReference>
<name>A0A0C9ZKR0_9AGAM</name>
<dbReference type="PANTHER" id="PTHR45875:SF1">
    <property type="entry name" value="METHYLTRANSFERASE N6AMT1"/>
    <property type="match status" value="1"/>
</dbReference>
<dbReference type="GO" id="GO:0008757">
    <property type="term" value="F:S-adenosylmethionine-dependent methyltransferase activity"/>
    <property type="evidence" value="ECO:0007669"/>
    <property type="project" value="TreeGrafter"/>
</dbReference>
<gene>
    <name evidence="8" type="ORF">PISMIDRAFT_675948</name>
</gene>
<dbReference type="STRING" id="765257.A0A0C9ZKR0"/>
<sequence>MIPTPDLSHLTDQDKLYVYDPAEDTFLFLDALEQDAEDLKSQKPLICLEIGSGSGCVSAFMGSILGSTNTLYLCTDINNRASDCTHRTGRCNKIPLDPITCDLAHPLSKRLHHSVDIILFNPPYVPTESEEVLSAQSDRSISGSWAGGTDGMEVTNRLLGDVEALLSERGKFYLVTLERNNIPEICERMFRTFRLQCQVRVKTSDHLELTSARS</sequence>
<dbReference type="GO" id="GO:0035657">
    <property type="term" value="C:eRF1 methyltransferase complex"/>
    <property type="evidence" value="ECO:0007669"/>
    <property type="project" value="TreeGrafter"/>
</dbReference>
<evidence type="ECO:0000256" key="3">
    <source>
        <dbReference type="ARBA" id="ARBA00022603"/>
    </source>
</evidence>
<dbReference type="OrthoDB" id="406152at2759"/>
<dbReference type="GO" id="GO:0008276">
    <property type="term" value="F:protein methyltransferase activity"/>
    <property type="evidence" value="ECO:0007669"/>
    <property type="project" value="TreeGrafter"/>
</dbReference>
<keyword evidence="5" id="KW-0949">S-adenosyl-L-methionine</keyword>
<dbReference type="Gene3D" id="3.40.50.150">
    <property type="entry name" value="Vaccinia Virus protein VP39"/>
    <property type="match status" value="1"/>
</dbReference>
<dbReference type="InterPro" id="IPR052190">
    <property type="entry name" value="Euk-Arch_PrmC-MTase"/>
</dbReference>
<dbReference type="HOGENOM" id="CLU_018398_6_0_1"/>
<evidence type="ECO:0000256" key="4">
    <source>
        <dbReference type="ARBA" id="ARBA00022679"/>
    </source>
</evidence>
<evidence type="ECO:0000313" key="8">
    <source>
        <dbReference type="EMBL" id="KIK26564.1"/>
    </source>
</evidence>